<accession>A0A1S1V8Y2</accession>
<dbReference type="InterPro" id="IPR013766">
    <property type="entry name" value="Thioredoxin_domain"/>
</dbReference>
<dbReference type="Proteomes" id="UP000180254">
    <property type="component" value="Unassembled WGS sequence"/>
</dbReference>
<dbReference type="Gene3D" id="3.40.30.10">
    <property type="entry name" value="Glutaredoxin"/>
    <property type="match status" value="1"/>
</dbReference>
<dbReference type="CDD" id="cd02947">
    <property type="entry name" value="TRX_family"/>
    <property type="match status" value="1"/>
</dbReference>
<dbReference type="SUPFAM" id="SSF52833">
    <property type="entry name" value="Thioredoxin-like"/>
    <property type="match status" value="1"/>
</dbReference>
<name>A0A1S1V8Y2_9FIRM</name>
<sequence length="107" mass="12490">MREIVSKVELDEFLKSESNRVIYIGAESCSVCVDLYPKIEKVMAKYDKLEFFKVEYSAFPELRGLLSVYTVPAIIGYIDGKEFLREARFISVEDIVQKLDRYSEFLE</sequence>
<protein>
    <submittedName>
        <fullName evidence="2">Thioredoxin</fullName>
    </submittedName>
</protein>
<evidence type="ECO:0000313" key="2">
    <source>
        <dbReference type="EMBL" id="OHW62964.1"/>
    </source>
</evidence>
<dbReference type="STRING" id="39480.EUAN_07480"/>
<reference evidence="2 3" key="1">
    <citation type="submission" date="2016-09" db="EMBL/GenBank/DDBJ databases">
        <title>Genome sequence of Eubacterium angustum.</title>
        <authorList>
            <person name="Poehlein A."/>
            <person name="Daniel R."/>
        </authorList>
    </citation>
    <scope>NUCLEOTIDE SEQUENCE [LARGE SCALE GENOMIC DNA]</scope>
    <source>
        <strain evidence="2 3">DSM 1989</strain>
    </source>
</reference>
<evidence type="ECO:0000259" key="1">
    <source>
        <dbReference type="Pfam" id="PF00085"/>
    </source>
</evidence>
<organism evidence="2 3">
    <name type="scientific">Andreesenia angusta</name>
    <dbReference type="NCBI Taxonomy" id="39480"/>
    <lineage>
        <taxon>Bacteria</taxon>
        <taxon>Bacillati</taxon>
        <taxon>Bacillota</taxon>
        <taxon>Tissierellia</taxon>
        <taxon>Tissierellales</taxon>
        <taxon>Gottschalkiaceae</taxon>
        <taxon>Andreesenia</taxon>
    </lineage>
</organism>
<keyword evidence="3" id="KW-1185">Reference proteome</keyword>
<feature type="domain" description="Thioredoxin" evidence="1">
    <location>
        <begin position="6"/>
        <end position="84"/>
    </location>
</feature>
<dbReference type="AlphaFoldDB" id="A0A1S1V8Y2"/>
<dbReference type="Pfam" id="PF00085">
    <property type="entry name" value="Thioredoxin"/>
    <property type="match status" value="1"/>
</dbReference>
<comment type="caution">
    <text evidence="2">The sequence shown here is derived from an EMBL/GenBank/DDBJ whole genome shotgun (WGS) entry which is preliminary data.</text>
</comment>
<dbReference type="InterPro" id="IPR036249">
    <property type="entry name" value="Thioredoxin-like_sf"/>
</dbReference>
<dbReference type="EMBL" id="MKIE01000002">
    <property type="protein sequence ID" value="OHW62964.1"/>
    <property type="molecule type" value="Genomic_DNA"/>
</dbReference>
<evidence type="ECO:0000313" key="3">
    <source>
        <dbReference type="Proteomes" id="UP000180254"/>
    </source>
</evidence>
<proteinExistence type="predicted"/>
<dbReference type="RefSeq" id="WP_071061827.1">
    <property type="nucleotide sequence ID" value="NZ_MKIE01000002.1"/>
</dbReference>
<gene>
    <name evidence="2" type="ORF">EUAN_07480</name>
</gene>